<keyword evidence="4" id="KW-0274">FAD</keyword>
<dbReference type="EMBL" id="CP134146">
    <property type="protein sequence ID" value="WNC66974.1"/>
    <property type="molecule type" value="Genomic_DNA"/>
</dbReference>
<name>A0ABY9TDP5_9GAMM</name>
<dbReference type="InterPro" id="IPR051264">
    <property type="entry name" value="FAD-oxidored/transferase_4"/>
</dbReference>
<evidence type="ECO:0000256" key="5">
    <source>
        <dbReference type="ARBA" id="ARBA00023002"/>
    </source>
</evidence>
<evidence type="ECO:0000259" key="6">
    <source>
        <dbReference type="PROSITE" id="PS51387"/>
    </source>
</evidence>
<dbReference type="InterPro" id="IPR016167">
    <property type="entry name" value="FAD-bd_PCMH_sub1"/>
</dbReference>
<dbReference type="Gene3D" id="3.30.70.2740">
    <property type="match status" value="1"/>
</dbReference>
<dbReference type="Gene3D" id="1.10.45.10">
    <property type="entry name" value="Vanillyl-alcohol Oxidase, Chain A, domain 4"/>
    <property type="match status" value="1"/>
</dbReference>
<dbReference type="Gene3D" id="3.30.465.10">
    <property type="match status" value="1"/>
</dbReference>
<dbReference type="InterPro" id="IPR004113">
    <property type="entry name" value="FAD-bd_oxidored_4_C"/>
</dbReference>
<evidence type="ECO:0000313" key="7">
    <source>
        <dbReference type="EMBL" id="WNC66974.1"/>
    </source>
</evidence>
<dbReference type="InterPro" id="IPR016164">
    <property type="entry name" value="FAD-linked_Oxase-like_C"/>
</dbReference>
<comment type="similarity">
    <text evidence="2">Belongs to the FAD-binding oxidoreductase/transferase type 4 family.</text>
</comment>
<dbReference type="PANTHER" id="PTHR43716">
    <property type="entry name" value="D-2-HYDROXYGLUTARATE DEHYDROGENASE, MITOCHONDRIAL"/>
    <property type="match status" value="1"/>
</dbReference>
<proteinExistence type="inferred from homology"/>
<protein>
    <submittedName>
        <fullName evidence="7">FAD-binding oxidoreductase</fullName>
    </submittedName>
</protein>
<dbReference type="Proteomes" id="UP001248581">
    <property type="component" value="Chromosome"/>
</dbReference>
<dbReference type="InterPro" id="IPR036318">
    <property type="entry name" value="FAD-bd_PCMH-like_sf"/>
</dbReference>
<evidence type="ECO:0000256" key="2">
    <source>
        <dbReference type="ARBA" id="ARBA00008000"/>
    </source>
</evidence>
<dbReference type="PANTHER" id="PTHR43716:SF1">
    <property type="entry name" value="D-2-HYDROXYGLUTARATE DEHYDROGENASE, MITOCHONDRIAL"/>
    <property type="match status" value="1"/>
</dbReference>
<keyword evidence="8" id="KW-1185">Reference proteome</keyword>
<dbReference type="Gene3D" id="3.30.43.10">
    <property type="entry name" value="Uridine Diphospho-n-acetylenolpyruvylglucosamine Reductase, domain 2"/>
    <property type="match status" value="1"/>
</dbReference>
<dbReference type="Pfam" id="PF02913">
    <property type="entry name" value="FAD-oxidase_C"/>
    <property type="match status" value="1"/>
</dbReference>
<evidence type="ECO:0000256" key="3">
    <source>
        <dbReference type="ARBA" id="ARBA00022630"/>
    </source>
</evidence>
<keyword evidence="5" id="KW-0560">Oxidoreductase</keyword>
<dbReference type="InterPro" id="IPR016169">
    <property type="entry name" value="FAD-bd_PCMH_sub2"/>
</dbReference>
<dbReference type="PROSITE" id="PS51387">
    <property type="entry name" value="FAD_PCMH"/>
    <property type="match status" value="1"/>
</dbReference>
<gene>
    <name evidence="7" type="ORF">RI845_10575</name>
</gene>
<dbReference type="Gene3D" id="3.30.70.2190">
    <property type="match status" value="1"/>
</dbReference>
<dbReference type="InterPro" id="IPR016166">
    <property type="entry name" value="FAD-bd_PCMH"/>
</dbReference>
<sequence>MSQILELLTNAVGIDIVISGTDMDRATSYWDTTPAQAIALARPRTTEQVSQILAICNQHGHPVITQGGLTNCVHSAEAQKEEVILSLERMNEIESIDITGGTATVGAGVILQTLQEACLEQDMLFPLDLGARGSCTVGGNVATNAGGINVLRYGMARQLVLGLEAVMADGTVLSSMNQMLKNNSAYDLKQLFIGTEGTLGVITRINVRIFPKPTTTNAAMVALQDFESVTKLLNRAQRDLAGNLSAFEVMWGDHYRAVTVEGANRSPMSRDYKYYIMMEAEGGDTANDEAGFMSLLESCFEEEIIIDAVIPKSESERVELWDIRENFEAILEPKPIFLYDVSLPIVEMDNYINAVEQQLKDKWDDCEFYVLGHIADGNLHFFIRPNDKADKTAEQLHIDSDEIVYGQLQRVNGAVSAEHGIGMEKRAWLKYSRSEEEIKLMKLLKRTLDANNILNRGRVLGDV</sequence>
<organism evidence="7 8">
    <name type="scientific">Thalassotalea nanhaiensis</name>
    <dbReference type="NCBI Taxonomy" id="3065648"/>
    <lineage>
        <taxon>Bacteria</taxon>
        <taxon>Pseudomonadati</taxon>
        <taxon>Pseudomonadota</taxon>
        <taxon>Gammaproteobacteria</taxon>
        <taxon>Alteromonadales</taxon>
        <taxon>Colwelliaceae</taxon>
        <taxon>Thalassotalea</taxon>
    </lineage>
</organism>
<evidence type="ECO:0000256" key="4">
    <source>
        <dbReference type="ARBA" id="ARBA00022827"/>
    </source>
</evidence>
<dbReference type="RefSeq" id="WP_348386138.1">
    <property type="nucleotide sequence ID" value="NZ_CP134146.1"/>
</dbReference>
<dbReference type="InterPro" id="IPR016171">
    <property type="entry name" value="Vanillyl_alc_oxidase_C-sub2"/>
</dbReference>
<evidence type="ECO:0000313" key="8">
    <source>
        <dbReference type="Proteomes" id="UP001248581"/>
    </source>
</evidence>
<dbReference type="InterPro" id="IPR006094">
    <property type="entry name" value="Oxid_FAD_bind_N"/>
</dbReference>
<dbReference type="SUPFAM" id="SSF55103">
    <property type="entry name" value="FAD-linked oxidases, C-terminal domain"/>
    <property type="match status" value="1"/>
</dbReference>
<accession>A0ABY9TDP5</accession>
<dbReference type="Pfam" id="PF01565">
    <property type="entry name" value="FAD_binding_4"/>
    <property type="match status" value="1"/>
</dbReference>
<reference evidence="8" key="1">
    <citation type="submission" date="2023-09" db="EMBL/GenBank/DDBJ databases">
        <authorList>
            <person name="Li S."/>
            <person name="Li X."/>
            <person name="Zhang C."/>
            <person name="Zhao Z."/>
        </authorList>
    </citation>
    <scope>NUCLEOTIDE SEQUENCE [LARGE SCALE GENOMIC DNA]</scope>
    <source>
        <strain evidence="8">SQ345</strain>
    </source>
</reference>
<evidence type="ECO:0000256" key="1">
    <source>
        <dbReference type="ARBA" id="ARBA00001974"/>
    </source>
</evidence>
<feature type="domain" description="FAD-binding PCMH-type" evidence="6">
    <location>
        <begin position="30"/>
        <end position="212"/>
    </location>
</feature>
<comment type="cofactor">
    <cofactor evidence="1">
        <name>FAD</name>
        <dbReference type="ChEBI" id="CHEBI:57692"/>
    </cofactor>
</comment>
<keyword evidence="3" id="KW-0285">Flavoprotein</keyword>
<dbReference type="SUPFAM" id="SSF56176">
    <property type="entry name" value="FAD-binding/transporter-associated domain-like"/>
    <property type="match status" value="1"/>
</dbReference>